<dbReference type="Proteomes" id="UP001220395">
    <property type="component" value="Chromosome"/>
</dbReference>
<evidence type="ECO:0000313" key="1">
    <source>
        <dbReference type="EMBL" id="WCT73289.1"/>
    </source>
</evidence>
<accession>A0ABY7TM17</accession>
<dbReference type="RefSeq" id="WP_273687407.1">
    <property type="nucleotide sequence ID" value="NZ_CP117411.1"/>
</dbReference>
<organism evidence="1 2">
    <name type="scientific">Sphingomonas naphthae</name>
    <dbReference type="NCBI Taxonomy" id="1813468"/>
    <lineage>
        <taxon>Bacteria</taxon>
        <taxon>Pseudomonadati</taxon>
        <taxon>Pseudomonadota</taxon>
        <taxon>Alphaproteobacteria</taxon>
        <taxon>Sphingomonadales</taxon>
        <taxon>Sphingomonadaceae</taxon>
        <taxon>Sphingomonas</taxon>
    </lineage>
</organism>
<evidence type="ECO:0008006" key="3">
    <source>
        <dbReference type="Google" id="ProtNLM"/>
    </source>
</evidence>
<name>A0ABY7TM17_9SPHN</name>
<proteinExistence type="predicted"/>
<evidence type="ECO:0000313" key="2">
    <source>
        <dbReference type="Proteomes" id="UP001220395"/>
    </source>
</evidence>
<dbReference type="EMBL" id="CP117411">
    <property type="protein sequence ID" value="WCT73289.1"/>
    <property type="molecule type" value="Genomic_DNA"/>
</dbReference>
<gene>
    <name evidence="1" type="ORF">PQ455_16995</name>
</gene>
<keyword evidence="2" id="KW-1185">Reference proteome</keyword>
<protein>
    <recommendedName>
        <fullName evidence="3">Secreted protein</fullName>
    </recommendedName>
</protein>
<sequence>MEPLIYVMAILGCGDAGDTCTAVRTLPTTYATAERCAAASDAALRDSVDVDYPVVTVECRRQPATRLAVASR</sequence>
<reference evidence="1 2" key="1">
    <citation type="submission" date="2023-02" db="EMBL/GenBank/DDBJ databases">
        <title>Genome sequence of Sphingomonas naphthae.</title>
        <authorList>
            <person name="Kim S."/>
            <person name="Heo J."/>
            <person name="Kwon S.-W."/>
        </authorList>
    </citation>
    <scope>NUCLEOTIDE SEQUENCE [LARGE SCALE GENOMIC DNA]</scope>
    <source>
        <strain evidence="1 2">KACC 18716</strain>
    </source>
</reference>